<dbReference type="RefSeq" id="WP_013127533.1">
    <property type="nucleotide sequence ID" value="NC_014158.1"/>
</dbReference>
<evidence type="ECO:0000313" key="4">
    <source>
        <dbReference type="Proteomes" id="UP000001213"/>
    </source>
</evidence>
<dbReference type="PROSITE" id="PS51257">
    <property type="entry name" value="PROKAR_LIPOPROTEIN"/>
    <property type="match status" value="1"/>
</dbReference>
<dbReference type="Proteomes" id="UP000001213">
    <property type="component" value="Chromosome"/>
</dbReference>
<dbReference type="EMBL" id="CP001966">
    <property type="protein sequence ID" value="ADG79520.1"/>
    <property type="molecule type" value="Genomic_DNA"/>
</dbReference>
<gene>
    <name evidence="3" type="ordered locus">Tpau_2922</name>
</gene>
<sequence>MTRRLNAPFALTVATIVAIAGTVGCATAISGEPTSALSSPRTSPKPLPFTPTIKNRTNDRTDGTTFEPCAAYTDTELRALDIDPATISDAAQVDAANYRGCRWDSIGYTKGRGIEYSQIVGNEASLDSYKQKYKDLPWQPDRTVEGRPLAVATESEYCFGVFMSEFAVVVTIAAQPVDPSPGRTVECEKAIAFASLAITKAPA</sequence>
<feature type="compositionally biased region" description="Polar residues" evidence="1">
    <location>
        <begin position="32"/>
        <end position="42"/>
    </location>
</feature>
<keyword evidence="4" id="KW-1185">Reference proteome</keyword>
<feature type="signal peptide" evidence="2">
    <location>
        <begin position="1"/>
        <end position="20"/>
    </location>
</feature>
<dbReference type="KEGG" id="tpr:Tpau_2922"/>
<dbReference type="InterPro" id="IPR024520">
    <property type="entry name" value="DUF3558"/>
</dbReference>
<feature type="chain" id="PRO_5039425875" description="DUF3558 domain-containing protein" evidence="2">
    <location>
        <begin position="21"/>
        <end position="203"/>
    </location>
</feature>
<reference evidence="4" key="1">
    <citation type="submission" date="2010-03" db="EMBL/GenBank/DDBJ databases">
        <title>The complete chromosome of Tsukamurella paurometabola DSM 20162.</title>
        <authorList>
            <consortium name="US DOE Joint Genome Institute (JGI-PGF)"/>
            <person name="Lucas S."/>
            <person name="Copeland A."/>
            <person name="Lapidus A."/>
            <person name="Glavina del Rio T."/>
            <person name="Dalin E."/>
            <person name="Tice H."/>
            <person name="Bruce D."/>
            <person name="Goodwin L."/>
            <person name="Pitluck S."/>
            <person name="Kyrpides N."/>
            <person name="Mavromatis K."/>
            <person name="Ivanova N."/>
            <person name="Mikhailova N."/>
            <person name="Munk A.C."/>
            <person name="Brettin T."/>
            <person name="Detter J.C."/>
            <person name="Tapia R."/>
            <person name="Han C."/>
            <person name="Larimer F."/>
            <person name="Land M."/>
            <person name="Hauser L."/>
            <person name="Markowitz V."/>
            <person name="Cheng J.-F."/>
            <person name="Hugenholtz P."/>
            <person name="Woyke T."/>
            <person name="Wu D."/>
            <person name="Jando M."/>
            <person name="Brambilla E."/>
            <person name="Klenk H.-P."/>
            <person name="Eisen J.A."/>
        </authorList>
    </citation>
    <scope>NUCLEOTIDE SEQUENCE [LARGE SCALE GENOMIC DNA]</scope>
    <source>
        <strain evidence="4">ATCC 8368 / DSM 20162 / CCUG 35730 / CIP 100753 / JCM 10117 / KCTC 9821 / NBRC 16120 / NCIMB 702349 / NCTC 13040</strain>
    </source>
</reference>
<evidence type="ECO:0000256" key="1">
    <source>
        <dbReference type="SAM" id="MobiDB-lite"/>
    </source>
</evidence>
<feature type="region of interest" description="Disordered" evidence="1">
    <location>
        <begin position="32"/>
        <end position="63"/>
    </location>
</feature>
<keyword evidence="2" id="KW-0732">Signal</keyword>
<name>D5UU17_TSUPD</name>
<dbReference type="STRING" id="521096.Tpau_2922"/>
<accession>D5UU17</accession>
<reference evidence="3 4" key="2">
    <citation type="journal article" date="2011" name="Stand. Genomic Sci.">
        <title>Complete genome sequence of Tsukamurella paurometabola type strain (no. 33).</title>
        <authorList>
            <person name="Munk A.C."/>
            <person name="Lapidus A."/>
            <person name="Lucas S."/>
            <person name="Nolan M."/>
            <person name="Tice H."/>
            <person name="Cheng J.F."/>
            <person name="Del Rio T.G."/>
            <person name="Goodwin L."/>
            <person name="Pitluck S."/>
            <person name="Liolios K."/>
            <person name="Huntemann M."/>
            <person name="Ivanova N."/>
            <person name="Mavromatis K."/>
            <person name="Mikhailova N."/>
            <person name="Pati A."/>
            <person name="Chen A."/>
            <person name="Palaniappan K."/>
            <person name="Tapia R."/>
            <person name="Han C."/>
            <person name="Land M."/>
            <person name="Hauser L."/>
            <person name="Chang Y.J."/>
            <person name="Jeffries C.D."/>
            <person name="Brettin T."/>
            <person name="Yasawong M."/>
            <person name="Brambilla E.M."/>
            <person name="Rohde M."/>
            <person name="Sikorski J."/>
            <person name="Goker M."/>
            <person name="Detter J.C."/>
            <person name="Woyke T."/>
            <person name="Bristow J."/>
            <person name="Eisen J.A."/>
            <person name="Markowitz V."/>
            <person name="Hugenholtz P."/>
            <person name="Kyrpides N.C."/>
            <person name="Klenk H.P."/>
        </authorList>
    </citation>
    <scope>NUCLEOTIDE SEQUENCE [LARGE SCALE GENOMIC DNA]</scope>
    <source>
        <strain evidence="4">ATCC 8368 / DSM 20162 / CCUG 35730 / CIP 100753 / JCM 10117 / KCTC 9821 / NBRC 16120 / NCIMB 702349 / NCTC 13040</strain>
    </source>
</reference>
<organism evidence="3 4">
    <name type="scientific">Tsukamurella paurometabola (strain ATCC 8368 / DSM 20162 / CCUG 35730 / CIP 100753 / JCM 10117 / KCTC 9821 / NBRC 16120 / NCIMB 702349 / NCTC 13040)</name>
    <name type="common">Corynebacterium paurometabolum</name>
    <dbReference type="NCBI Taxonomy" id="521096"/>
    <lineage>
        <taxon>Bacteria</taxon>
        <taxon>Bacillati</taxon>
        <taxon>Actinomycetota</taxon>
        <taxon>Actinomycetes</taxon>
        <taxon>Mycobacteriales</taxon>
        <taxon>Tsukamurellaceae</taxon>
        <taxon>Tsukamurella</taxon>
    </lineage>
</organism>
<dbReference type="eggNOG" id="ENOG5031VXB">
    <property type="taxonomic scope" value="Bacteria"/>
</dbReference>
<protein>
    <recommendedName>
        <fullName evidence="5">DUF3558 domain-containing protein</fullName>
    </recommendedName>
</protein>
<evidence type="ECO:0000256" key="2">
    <source>
        <dbReference type="SAM" id="SignalP"/>
    </source>
</evidence>
<proteinExistence type="predicted"/>
<evidence type="ECO:0000313" key="3">
    <source>
        <dbReference type="EMBL" id="ADG79520.1"/>
    </source>
</evidence>
<dbReference type="HOGENOM" id="CLU_1364949_0_0_11"/>
<dbReference type="Pfam" id="PF12079">
    <property type="entry name" value="DUF3558"/>
    <property type="match status" value="1"/>
</dbReference>
<dbReference type="AlphaFoldDB" id="D5UU17"/>
<evidence type="ECO:0008006" key="5">
    <source>
        <dbReference type="Google" id="ProtNLM"/>
    </source>
</evidence>